<organism evidence="1 2">
    <name type="scientific">Aphis craccivora</name>
    <name type="common">Cowpea aphid</name>
    <dbReference type="NCBI Taxonomy" id="307492"/>
    <lineage>
        <taxon>Eukaryota</taxon>
        <taxon>Metazoa</taxon>
        <taxon>Ecdysozoa</taxon>
        <taxon>Arthropoda</taxon>
        <taxon>Hexapoda</taxon>
        <taxon>Insecta</taxon>
        <taxon>Pterygota</taxon>
        <taxon>Neoptera</taxon>
        <taxon>Paraneoptera</taxon>
        <taxon>Hemiptera</taxon>
        <taxon>Sternorrhyncha</taxon>
        <taxon>Aphidomorpha</taxon>
        <taxon>Aphidoidea</taxon>
        <taxon>Aphididae</taxon>
        <taxon>Aphidini</taxon>
        <taxon>Aphis</taxon>
        <taxon>Aphis</taxon>
    </lineage>
</organism>
<dbReference type="EMBL" id="VUJU01010171">
    <property type="protein sequence ID" value="KAF0715501.1"/>
    <property type="molecule type" value="Genomic_DNA"/>
</dbReference>
<gene>
    <name evidence="1" type="ORF">FWK35_00036897</name>
</gene>
<dbReference type="GO" id="GO:0003964">
    <property type="term" value="F:RNA-directed DNA polymerase activity"/>
    <property type="evidence" value="ECO:0007669"/>
    <property type="project" value="UniProtKB-KW"/>
</dbReference>
<keyword evidence="1" id="KW-0695">RNA-directed DNA polymerase</keyword>
<sequence>MAEALMDEIKDMEFEFVENFKYLGVKLSVSGNNHKEIQNRINSADKYFFGLKTILKSKLVSIKSKLTLYKATTKTDEQKLARFERKVLRQIFGPRRNQNTEEYERRENKEVISMLEDSNIVATMKSKRISWAGHVWRGREQTIGQVTHWKPKSKTLLGRPRQRWLDRVNKDLEMLGTLNGEGIATNRDRWREVVVAAKDMN</sequence>
<proteinExistence type="predicted"/>
<comment type="caution">
    <text evidence="1">The sequence shown here is derived from an EMBL/GenBank/DDBJ whole genome shotgun (WGS) entry which is preliminary data.</text>
</comment>
<dbReference type="PANTHER" id="PTHR47027">
    <property type="entry name" value="REVERSE TRANSCRIPTASE DOMAIN-CONTAINING PROTEIN"/>
    <property type="match status" value="1"/>
</dbReference>
<keyword evidence="2" id="KW-1185">Reference proteome</keyword>
<dbReference type="AlphaFoldDB" id="A0A6G0VZG7"/>
<dbReference type="PANTHER" id="PTHR47027:SF29">
    <property type="entry name" value="C2H2-TYPE DOMAIN-CONTAINING PROTEIN"/>
    <property type="match status" value="1"/>
</dbReference>
<keyword evidence="1" id="KW-0808">Transferase</keyword>
<protein>
    <submittedName>
        <fullName evidence="1">Reverse transcriptase domain-containing protein</fullName>
    </submittedName>
</protein>
<accession>A0A6G0VZG7</accession>
<reference evidence="1 2" key="1">
    <citation type="submission" date="2019-08" db="EMBL/GenBank/DDBJ databases">
        <title>Whole genome of Aphis craccivora.</title>
        <authorList>
            <person name="Voronova N.V."/>
            <person name="Shulinski R.S."/>
            <person name="Bandarenka Y.V."/>
            <person name="Zhorov D.G."/>
            <person name="Warner D."/>
        </authorList>
    </citation>
    <scope>NUCLEOTIDE SEQUENCE [LARGE SCALE GENOMIC DNA]</scope>
    <source>
        <strain evidence="1">180601</strain>
        <tissue evidence="1">Whole Body</tissue>
    </source>
</reference>
<keyword evidence="1" id="KW-0548">Nucleotidyltransferase</keyword>
<name>A0A6G0VZG7_APHCR</name>
<dbReference type="Proteomes" id="UP000478052">
    <property type="component" value="Unassembled WGS sequence"/>
</dbReference>
<evidence type="ECO:0000313" key="2">
    <source>
        <dbReference type="Proteomes" id="UP000478052"/>
    </source>
</evidence>
<evidence type="ECO:0000313" key="1">
    <source>
        <dbReference type="EMBL" id="KAF0715501.1"/>
    </source>
</evidence>
<feature type="non-terminal residue" evidence="1">
    <location>
        <position position="201"/>
    </location>
</feature>
<dbReference type="OrthoDB" id="6617084at2759"/>